<feature type="region of interest" description="Disordered" evidence="1">
    <location>
        <begin position="34"/>
        <end position="59"/>
    </location>
</feature>
<accession>A0ABN5HZA0</accession>
<evidence type="ECO:0000313" key="4">
    <source>
        <dbReference type="Proteomes" id="UP000238413"/>
    </source>
</evidence>
<name>A0ABN5HZA0_9ACTN</name>
<keyword evidence="4" id="KW-1185">Reference proteome</keyword>
<evidence type="ECO:0000256" key="1">
    <source>
        <dbReference type="SAM" id="MobiDB-lite"/>
    </source>
</evidence>
<dbReference type="RefSeq" id="WP_099500040.1">
    <property type="nucleotide sequence ID" value="NZ_CP026652.1"/>
</dbReference>
<dbReference type="InterPro" id="IPR025711">
    <property type="entry name" value="PepSY"/>
</dbReference>
<dbReference type="EMBL" id="CP026652">
    <property type="protein sequence ID" value="AVH56425.1"/>
    <property type="molecule type" value="Genomic_DNA"/>
</dbReference>
<feature type="region of interest" description="Disordered" evidence="1">
    <location>
        <begin position="105"/>
        <end position="144"/>
    </location>
</feature>
<feature type="domain" description="PepSY" evidence="2">
    <location>
        <begin position="6"/>
        <end position="44"/>
    </location>
</feature>
<feature type="compositionally biased region" description="Basic and acidic residues" evidence="1">
    <location>
        <begin position="105"/>
        <end position="135"/>
    </location>
</feature>
<organism evidence="3 4">
    <name type="scientific">Streptomyces dengpaensis</name>
    <dbReference type="NCBI Taxonomy" id="2049881"/>
    <lineage>
        <taxon>Bacteria</taxon>
        <taxon>Bacillati</taxon>
        <taxon>Actinomycetota</taxon>
        <taxon>Actinomycetes</taxon>
        <taxon>Kitasatosporales</taxon>
        <taxon>Streptomycetaceae</taxon>
        <taxon>Streptomyces</taxon>
    </lineage>
</organism>
<protein>
    <recommendedName>
        <fullName evidence="2">PepSY domain-containing protein</fullName>
    </recommendedName>
</protein>
<dbReference type="Gene3D" id="3.10.450.40">
    <property type="match status" value="2"/>
</dbReference>
<dbReference type="Proteomes" id="UP000238413">
    <property type="component" value="Chromosome"/>
</dbReference>
<dbReference type="Pfam" id="PF03413">
    <property type="entry name" value="PepSY"/>
    <property type="match status" value="2"/>
</dbReference>
<evidence type="ECO:0000259" key="2">
    <source>
        <dbReference type="Pfam" id="PF03413"/>
    </source>
</evidence>
<evidence type="ECO:0000313" key="3">
    <source>
        <dbReference type="EMBL" id="AVH56425.1"/>
    </source>
</evidence>
<sequence>MPSTAVSDDREDEDAEVWEVDVVKGDGAEYAVKVAPDTGKVLGAHRDDDDDDDRDERSALRDARVDAREAALAGAAKGTVTEVGLDDDDDSRALAWNVETTKGEWKVDVRTGKVTQDHDDADDQRGGDDADHDDRDDRDDRDDD</sequence>
<reference evidence="3 4" key="1">
    <citation type="submission" date="2018-02" db="EMBL/GenBank/DDBJ databases">
        <title>Complete genome sequence of Streptomyces dengpaensis, the producer of angucyclines.</title>
        <authorList>
            <person name="Yumei L."/>
        </authorList>
    </citation>
    <scope>NUCLEOTIDE SEQUENCE [LARGE SCALE GENOMIC DNA]</scope>
    <source>
        <strain evidence="3 4">XZHG99</strain>
    </source>
</reference>
<proteinExistence type="predicted"/>
<gene>
    <name evidence="3" type="ORF">C4B68_12290</name>
</gene>
<feature type="domain" description="PepSY" evidence="2">
    <location>
        <begin position="66"/>
        <end position="115"/>
    </location>
</feature>